<accession>A0ABV6AH79</accession>
<dbReference type="Proteomes" id="UP001589692">
    <property type="component" value="Unassembled WGS sequence"/>
</dbReference>
<keyword evidence="2" id="KW-1185">Reference proteome</keyword>
<evidence type="ECO:0000313" key="2">
    <source>
        <dbReference type="Proteomes" id="UP001589692"/>
    </source>
</evidence>
<name>A0ABV6AH79_9HYPH</name>
<comment type="caution">
    <text evidence="1">The sequence shown here is derived from an EMBL/GenBank/DDBJ whole genome shotgun (WGS) entry which is preliminary data.</text>
</comment>
<proteinExistence type="predicted"/>
<evidence type="ECO:0000313" key="1">
    <source>
        <dbReference type="EMBL" id="MFB9948670.1"/>
    </source>
</evidence>
<dbReference type="EMBL" id="JBHMAA010000008">
    <property type="protein sequence ID" value="MFB9948670.1"/>
    <property type="molecule type" value="Genomic_DNA"/>
</dbReference>
<organism evidence="1 2">
    <name type="scientific">Rhizobium puerariae</name>
    <dbReference type="NCBI Taxonomy" id="1585791"/>
    <lineage>
        <taxon>Bacteria</taxon>
        <taxon>Pseudomonadati</taxon>
        <taxon>Pseudomonadota</taxon>
        <taxon>Alphaproteobacteria</taxon>
        <taxon>Hyphomicrobiales</taxon>
        <taxon>Rhizobiaceae</taxon>
        <taxon>Rhizobium/Agrobacterium group</taxon>
        <taxon>Rhizobium</taxon>
    </lineage>
</organism>
<protein>
    <submittedName>
        <fullName evidence="1">Uncharacterized protein</fullName>
    </submittedName>
</protein>
<dbReference type="RefSeq" id="WP_377258289.1">
    <property type="nucleotide sequence ID" value="NZ_JBHMAA010000008.1"/>
</dbReference>
<reference evidence="1 2" key="1">
    <citation type="submission" date="2024-09" db="EMBL/GenBank/DDBJ databases">
        <authorList>
            <person name="Sun Q."/>
            <person name="Mori K."/>
        </authorList>
    </citation>
    <scope>NUCLEOTIDE SEQUENCE [LARGE SCALE GENOMIC DNA]</scope>
    <source>
        <strain evidence="1 2">TBRC 4938</strain>
    </source>
</reference>
<gene>
    <name evidence="1" type="ORF">ACFFP0_07410</name>
</gene>
<sequence>MSAPHFLHAVIKASGLTIGKWVPLKNHLMTYMSKFYAEIAELSMNLMPDRGKKSN</sequence>